<dbReference type="HOGENOM" id="CLU_3033340_0_0_1"/>
<organism evidence="1 2">
    <name type="scientific">Pisolithus tinctorius Marx 270</name>
    <dbReference type="NCBI Taxonomy" id="870435"/>
    <lineage>
        <taxon>Eukaryota</taxon>
        <taxon>Fungi</taxon>
        <taxon>Dikarya</taxon>
        <taxon>Basidiomycota</taxon>
        <taxon>Agaricomycotina</taxon>
        <taxon>Agaricomycetes</taxon>
        <taxon>Agaricomycetidae</taxon>
        <taxon>Boletales</taxon>
        <taxon>Sclerodermatineae</taxon>
        <taxon>Pisolithaceae</taxon>
        <taxon>Pisolithus</taxon>
    </lineage>
</organism>
<accession>A0A0C3NIU6</accession>
<evidence type="ECO:0000313" key="2">
    <source>
        <dbReference type="Proteomes" id="UP000054217"/>
    </source>
</evidence>
<protein>
    <submittedName>
        <fullName evidence="1">Uncharacterized protein</fullName>
    </submittedName>
</protein>
<reference evidence="2" key="2">
    <citation type="submission" date="2015-01" db="EMBL/GenBank/DDBJ databases">
        <title>Evolutionary Origins and Diversification of the Mycorrhizal Mutualists.</title>
        <authorList>
            <consortium name="DOE Joint Genome Institute"/>
            <consortium name="Mycorrhizal Genomics Consortium"/>
            <person name="Kohler A."/>
            <person name="Kuo A."/>
            <person name="Nagy L.G."/>
            <person name="Floudas D."/>
            <person name="Copeland A."/>
            <person name="Barry K.W."/>
            <person name="Cichocki N."/>
            <person name="Veneault-Fourrey C."/>
            <person name="LaButti K."/>
            <person name="Lindquist E.A."/>
            <person name="Lipzen A."/>
            <person name="Lundell T."/>
            <person name="Morin E."/>
            <person name="Murat C."/>
            <person name="Riley R."/>
            <person name="Ohm R."/>
            <person name="Sun H."/>
            <person name="Tunlid A."/>
            <person name="Henrissat B."/>
            <person name="Grigoriev I.V."/>
            <person name="Hibbett D.S."/>
            <person name="Martin F."/>
        </authorList>
    </citation>
    <scope>NUCLEOTIDE SEQUENCE [LARGE SCALE GENOMIC DNA]</scope>
    <source>
        <strain evidence="2">Marx 270</strain>
    </source>
</reference>
<dbReference type="Proteomes" id="UP000054217">
    <property type="component" value="Unassembled WGS sequence"/>
</dbReference>
<gene>
    <name evidence="1" type="ORF">M404DRAFT_1007614</name>
</gene>
<evidence type="ECO:0000313" key="1">
    <source>
        <dbReference type="EMBL" id="KIN95318.1"/>
    </source>
</evidence>
<name>A0A0C3NIU6_PISTI</name>
<reference evidence="1 2" key="1">
    <citation type="submission" date="2014-04" db="EMBL/GenBank/DDBJ databases">
        <authorList>
            <consortium name="DOE Joint Genome Institute"/>
            <person name="Kuo A."/>
            <person name="Kohler A."/>
            <person name="Costa M.D."/>
            <person name="Nagy L.G."/>
            <person name="Floudas D."/>
            <person name="Copeland A."/>
            <person name="Barry K.W."/>
            <person name="Cichocki N."/>
            <person name="Veneault-Fourrey C."/>
            <person name="LaButti K."/>
            <person name="Lindquist E.A."/>
            <person name="Lipzen A."/>
            <person name="Lundell T."/>
            <person name="Morin E."/>
            <person name="Murat C."/>
            <person name="Sun H."/>
            <person name="Tunlid A."/>
            <person name="Henrissat B."/>
            <person name="Grigoriev I.V."/>
            <person name="Hibbett D.S."/>
            <person name="Martin F."/>
            <person name="Nordberg H.P."/>
            <person name="Cantor M.N."/>
            <person name="Hua S.X."/>
        </authorList>
    </citation>
    <scope>NUCLEOTIDE SEQUENCE [LARGE SCALE GENOMIC DNA]</scope>
    <source>
        <strain evidence="1 2">Marx 270</strain>
    </source>
</reference>
<dbReference type="EMBL" id="KN832070">
    <property type="protein sequence ID" value="KIN95318.1"/>
    <property type="molecule type" value="Genomic_DNA"/>
</dbReference>
<proteinExistence type="predicted"/>
<sequence>MQQCKVTSPLTTIHRYDRFKVLRKMRGGPVNARRLAMETLTLAKSKNVWNGEQAR</sequence>
<dbReference type="InParanoid" id="A0A0C3NIU6"/>
<dbReference type="AlphaFoldDB" id="A0A0C3NIU6"/>
<keyword evidence="2" id="KW-1185">Reference proteome</keyword>